<accession>A0AAN6X1Q2</accession>
<sequence length="275" mass="29221">MELTASNLHLNSICTTYSRFFSLNMRGNLYRAVPQKHLLTFTRLTAPSPSPAQHRLLSSSPPTIKTWSLLAQMAHEKITALQPPTQEEYGSVIDIATEVIRLLKESDATVGVAESLTAGAVMSALASVPGSGSVFRGGVVSYATPLKQKLLGVSADLIAQEGVVHQEVAAQMAAGARKITTFDDTQSTTWGVATTGVAGPDKQDGKPAGTVYIGIAGPDGTSYGFLFQFKEGGDRGAIQEDTVVSALWLLKNSLEAQKDTLLGNGDISEKQHFSR</sequence>
<name>A0AAN6X1Q2_9PEZI</name>
<evidence type="ECO:0000313" key="2">
    <source>
        <dbReference type="EMBL" id="KAK4192270.1"/>
    </source>
</evidence>
<evidence type="ECO:0000259" key="1">
    <source>
        <dbReference type="Pfam" id="PF02464"/>
    </source>
</evidence>
<dbReference type="Pfam" id="PF02464">
    <property type="entry name" value="CinA"/>
    <property type="match status" value="1"/>
</dbReference>
<dbReference type="NCBIfam" id="TIGR00199">
    <property type="entry name" value="PncC_domain"/>
    <property type="match status" value="1"/>
</dbReference>
<reference evidence="2" key="2">
    <citation type="submission" date="2023-05" db="EMBL/GenBank/DDBJ databases">
        <authorList>
            <consortium name="Lawrence Berkeley National Laboratory"/>
            <person name="Steindorff A."/>
            <person name="Hensen N."/>
            <person name="Bonometti L."/>
            <person name="Westerberg I."/>
            <person name="Brannstrom I.O."/>
            <person name="Guillou S."/>
            <person name="Cros-Aarteil S."/>
            <person name="Calhoun S."/>
            <person name="Haridas S."/>
            <person name="Kuo A."/>
            <person name="Mondo S."/>
            <person name="Pangilinan J."/>
            <person name="Riley R."/>
            <person name="Labutti K."/>
            <person name="Andreopoulos B."/>
            <person name="Lipzen A."/>
            <person name="Chen C."/>
            <person name="Yanf M."/>
            <person name="Daum C."/>
            <person name="Ng V."/>
            <person name="Clum A."/>
            <person name="Ohm R."/>
            <person name="Martin F."/>
            <person name="Silar P."/>
            <person name="Natvig D."/>
            <person name="Lalanne C."/>
            <person name="Gautier V."/>
            <person name="Ament-Velasquez S.L."/>
            <person name="Kruys A."/>
            <person name="Hutchinson M.I."/>
            <person name="Powell A.J."/>
            <person name="Barry K."/>
            <person name="Miller A.N."/>
            <person name="Grigoriev I.V."/>
            <person name="Debuchy R."/>
            <person name="Gladieux P."/>
            <person name="Thoren M.H."/>
            <person name="Johannesson H."/>
        </authorList>
    </citation>
    <scope>NUCLEOTIDE SEQUENCE</scope>
    <source>
        <strain evidence="2">PSN309</strain>
    </source>
</reference>
<gene>
    <name evidence="2" type="ORF">QBC35DRAFT_484780</name>
</gene>
<comment type="caution">
    <text evidence="2">The sequence shown here is derived from an EMBL/GenBank/DDBJ whole genome shotgun (WGS) entry which is preliminary data.</text>
</comment>
<dbReference type="Gene3D" id="3.90.950.20">
    <property type="entry name" value="CinA-like"/>
    <property type="match status" value="1"/>
</dbReference>
<proteinExistence type="predicted"/>
<protein>
    <submittedName>
        <fullName evidence="2">Competence-damaged protein-domain-containing protein</fullName>
    </submittedName>
</protein>
<dbReference type="InterPro" id="IPR008136">
    <property type="entry name" value="CinA_C"/>
</dbReference>
<dbReference type="InterPro" id="IPR036653">
    <property type="entry name" value="CinA-like_C"/>
</dbReference>
<reference evidence="2" key="1">
    <citation type="journal article" date="2023" name="Mol. Phylogenet. Evol.">
        <title>Genome-scale phylogeny and comparative genomics of the fungal order Sordariales.</title>
        <authorList>
            <person name="Hensen N."/>
            <person name="Bonometti L."/>
            <person name="Westerberg I."/>
            <person name="Brannstrom I.O."/>
            <person name="Guillou S."/>
            <person name="Cros-Aarteil S."/>
            <person name="Calhoun S."/>
            <person name="Haridas S."/>
            <person name="Kuo A."/>
            <person name="Mondo S."/>
            <person name="Pangilinan J."/>
            <person name="Riley R."/>
            <person name="LaButti K."/>
            <person name="Andreopoulos B."/>
            <person name="Lipzen A."/>
            <person name="Chen C."/>
            <person name="Yan M."/>
            <person name="Daum C."/>
            <person name="Ng V."/>
            <person name="Clum A."/>
            <person name="Steindorff A."/>
            <person name="Ohm R.A."/>
            <person name="Martin F."/>
            <person name="Silar P."/>
            <person name="Natvig D.O."/>
            <person name="Lalanne C."/>
            <person name="Gautier V."/>
            <person name="Ament-Velasquez S.L."/>
            <person name="Kruys A."/>
            <person name="Hutchinson M.I."/>
            <person name="Powell A.J."/>
            <person name="Barry K."/>
            <person name="Miller A.N."/>
            <person name="Grigoriev I.V."/>
            <person name="Debuchy R."/>
            <person name="Gladieux P."/>
            <person name="Hiltunen Thoren M."/>
            <person name="Johannesson H."/>
        </authorList>
    </citation>
    <scope>NUCLEOTIDE SEQUENCE</scope>
    <source>
        <strain evidence="2">PSN309</strain>
    </source>
</reference>
<feature type="domain" description="CinA C-terminal" evidence="1">
    <location>
        <begin position="95"/>
        <end position="253"/>
    </location>
</feature>
<evidence type="ECO:0000313" key="3">
    <source>
        <dbReference type="Proteomes" id="UP001302126"/>
    </source>
</evidence>
<dbReference type="Proteomes" id="UP001302126">
    <property type="component" value="Unassembled WGS sequence"/>
</dbReference>
<keyword evidence="3" id="KW-1185">Reference proteome</keyword>
<organism evidence="2 3">
    <name type="scientific">Podospora australis</name>
    <dbReference type="NCBI Taxonomy" id="1536484"/>
    <lineage>
        <taxon>Eukaryota</taxon>
        <taxon>Fungi</taxon>
        <taxon>Dikarya</taxon>
        <taxon>Ascomycota</taxon>
        <taxon>Pezizomycotina</taxon>
        <taxon>Sordariomycetes</taxon>
        <taxon>Sordariomycetidae</taxon>
        <taxon>Sordariales</taxon>
        <taxon>Podosporaceae</taxon>
        <taxon>Podospora</taxon>
    </lineage>
</organism>
<dbReference type="AlphaFoldDB" id="A0AAN6X1Q2"/>
<dbReference type="EMBL" id="MU864355">
    <property type="protein sequence ID" value="KAK4192270.1"/>
    <property type="molecule type" value="Genomic_DNA"/>
</dbReference>
<dbReference type="SUPFAM" id="SSF142433">
    <property type="entry name" value="CinA-like"/>
    <property type="match status" value="1"/>
</dbReference>